<gene>
    <name evidence="1" type="ORF">NX774_21370</name>
</gene>
<dbReference type="Proteomes" id="UP001206126">
    <property type="component" value="Unassembled WGS sequence"/>
</dbReference>
<dbReference type="EMBL" id="JANUHB010000006">
    <property type="protein sequence ID" value="MCS0810478.1"/>
    <property type="molecule type" value="Genomic_DNA"/>
</dbReference>
<reference evidence="1 2" key="1">
    <citation type="submission" date="2022-08" db="EMBL/GenBank/DDBJ databases">
        <title>Reclassification of Massilia species as members of the genera Telluria, Duganella, Pseudoduganella, Mokoshia gen. nov. and Zemynaea gen. nov. using orthogonal and non-orthogonal genome-based approaches.</title>
        <authorList>
            <person name="Bowman J.P."/>
        </authorList>
    </citation>
    <scope>NUCLEOTIDE SEQUENCE [LARGE SCALE GENOMIC DNA]</scope>
    <source>
        <strain evidence="1 2">JCM 31605</strain>
    </source>
</reference>
<accession>A0ABT2DGN5</accession>
<name>A0ABT2DGN5_9BURK</name>
<sequence length="265" mass="29032">MLMSAPKWLGLLLIATLAGCYTPAPRPGEIIYLKIDEPVRLPFRPTSSAITARNALDQGLSREDIEKGRLGFAECAEQTADGPKARLYVVTVPESMHFPPYWRMEPFAEIVPGVGYAKSGPLGHAIAKTPAPKENELAQLSYGKLVKCDATEKPGALRAELTKLSDRFWLTDLEQQEDWSRALPKDAVAEGRVYDAHCALGTDYTRSWYVLAPPGQALSEGQLIKARAGSAVDDAPQSLSQVLEVSVKSYRTEKVFTRPVISCSQ</sequence>
<evidence type="ECO:0000313" key="2">
    <source>
        <dbReference type="Proteomes" id="UP001206126"/>
    </source>
</evidence>
<organism evidence="1 2">
    <name type="scientific">Massilia agilis</name>
    <dbReference type="NCBI Taxonomy" id="1811226"/>
    <lineage>
        <taxon>Bacteria</taxon>
        <taxon>Pseudomonadati</taxon>
        <taxon>Pseudomonadota</taxon>
        <taxon>Betaproteobacteria</taxon>
        <taxon>Burkholderiales</taxon>
        <taxon>Oxalobacteraceae</taxon>
        <taxon>Telluria group</taxon>
        <taxon>Massilia</taxon>
    </lineage>
</organism>
<proteinExistence type="predicted"/>
<comment type="caution">
    <text evidence="1">The sequence shown here is derived from an EMBL/GenBank/DDBJ whole genome shotgun (WGS) entry which is preliminary data.</text>
</comment>
<dbReference type="RefSeq" id="WP_258824303.1">
    <property type="nucleotide sequence ID" value="NZ_JANUHB010000006.1"/>
</dbReference>
<evidence type="ECO:0000313" key="1">
    <source>
        <dbReference type="EMBL" id="MCS0810478.1"/>
    </source>
</evidence>
<evidence type="ECO:0008006" key="3">
    <source>
        <dbReference type="Google" id="ProtNLM"/>
    </source>
</evidence>
<protein>
    <recommendedName>
        <fullName evidence="3">Lipoprotein</fullName>
    </recommendedName>
</protein>
<dbReference type="PROSITE" id="PS51257">
    <property type="entry name" value="PROKAR_LIPOPROTEIN"/>
    <property type="match status" value="1"/>
</dbReference>
<keyword evidence="2" id="KW-1185">Reference proteome</keyword>